<dbReference type="PANTHER" id="PTHR40590">
    <property type="entry name" value="CYTOPLASMIC PROTEIN-RELATED"/>
    <property type="match status" value="1"/>
</dbReference>
<dbReference type="CDD" id="cd14789">
    <property type="entry name" value="Tiki"/>
    <property type="match status" value="1"/>
</dbReference>
<reference evidence="2 3" key="1">
    <citation type="submission" date="2016-07" db="EMBL/GenBank/DDBJ databases">
        <title>Complete genome sequence of Altererythrobacter dongtanensis KCTC 22672, a type strain with esterase isolated from tidal flat.</title>
        <authorList>
            <person name="Cheng H."/>
            <person name="Wu Y.-H."/>
            <person name="Zhou P."/>
            <person name="Huo Y.-Y."/>
            <person name="Wang C.-S."/>
            <person name="Xu X.-W."/>
        </authorList>
    </citation>
    <scope>NUCLEOTIDE SEQUENCE [LARGE SCALE GENOMIC DNA]</scope>
    <source>
        <strain evidence="2 3">KCTC 22672</strain>
    </source>
</reference>
<evidence type="ECO:0000313" key="2">
    <source>
        <dbReference type="EMBL" id="ANY20816.1"/>
    </source>
</evidence>
<dbReference type="OrthoDB" id="9806326at2"/>
<dbReference type="Proteomes" id="UP000092932">
    <property type="component" value="Chromosome"/>
</dbReference>
<gene>
    <name evidence="2" type="ORF">A6F68_02316</name>
</gene>
<evidence type="ECO:0000256" key="1">
    <source>
        <dbReference type="SAM" id="SignalP"/>
    </source>
</evidence>
<dbReference type="STRING" id="692370.A6F68_02316"/>
<evidence type="ECO:0000313" key="3">
    <source>
        <dbReference type="Proteomes" id="UP000092932"/>
    </source>
</evidence>
<sequence>MTRLLAGLLALFALAACGKADTEPELPPPDPALWEITLASGEKAGWLFGTIHSLPEGAKWRTPAIDQAIVDADLLVVEVKDLDDSRKLAATFTRLSHAPDGLPPLAERVPTALRERLRALIAKGGYREADFKATETWAAALTLAQLADDSIGENGVDRALVRDFKARRVEELEGIEGQFRIFDTLPEADQRDLLGAVVEEDTMTAPDTAKLAKLWLAGDMEAIAREGDEGMLADPELREALLTRRNRDWAEAIGAILAKGERPLVAVGAAHMAPPAGLPELLAAKGYTVRRVR</sequence>
<dbReference type="PANTHER" id="PTHR40590:SF1">
    <property type="entry name" value="CYTOPLASMIC PROTEIN"/>
    <property type="match status" value="1"/>
</dbReference>
<organism evidence="2 3">
    <name type="scientific">Tsuneonella dongtanensis</name>
    <dbReference type="NCBI Taxonomy" id="692370"/>
    <lineage>
        <taxon>Bacteria</taxon>
        <taxon>Pseudomonadati</taxon>
        <taxon>Pseudomonadota</taxon>
        <taxon>Alphaproteobacteria</taxon>
        <taxon>Sphingomonadales</taxon>
        <taxon>Erythrobacteraceae</taxon>
        <taxon>Tsuneonella</taxon>
    </lineage>
</organism>
<protein>
    <submittedName>
        <fullName evidence="2">TraB family protein</fullName>
    </submittedName>
</protein>
<dbReference type="PROSITE" id="PS51257">
    <property type="entry name" value="PROKAR_LIPOPROTEIN"/>
    <property type="match status" value="1"/>
</dbReference>
<dbReference type="AlphaFoldDB" id="A0A1B2AFB1"/>
<dbReference type="InterPro" id="IPR047111">
    <property type="entry name" value="YbaP-like"/>
</dbReference>
<name>A0A1B2AFB1_9SPHN</name>
<feature type="signal peptide" evidence="1">
    <location>
        <begin position="1"/>
        <end position="15"/>
    </location>
</feature>
<dbReference type="KEGG" id="ado:A6F68_02316"/>
<dbReference type="RefSeq" id="WP_067680134.1">
    <property type="nucleotide sequence ID" value="NZ_CP016591.1"/>
</dbReference>
<keyword evidence="1" id="KW-0732">Signal</keyword>
<dbReference type="Pfam" id="PF01963">
    <property type="entry name" value="TraB_PrgY_gumN"/>
    <property type="match status" value="1"/>
</dbReference>
<dbReference type="InterPro" id="IPR002816">
    <property type="entry name" value="TraB/PrgY/GumN_fam"/>
</dbReference>
<dbReference type="EMBL" id="CP016591">
    <property type="protein sequence ID" value="ANY20816.1"/>
    <property type="molecule type" value="Genomic_DNA"/>
</dbReference>
<proteinExistence type="predicted"/>
<dbReference type="PATRIC" id="fig|692370.5.peg.2330"/>
<accession>A0A1B2AFB1</accession>
<feature type="chain" id="PRO_5012498043" evidence="1">
    <location>
        <begin position="16"/>
        <end position="293"/>
    </location>
</feature>
<keyword evidence="3" id="KW-1185">Reference proteome</keyword>